<dbReference type="GO" id="GO:0005524">
    <property type="term" value="F:ATP binding"/>
    <property type="evidence" value="ECO:0007669"/>
    <property type="project" value="UniProtKB-UniRule"/>
</dbReference>
<sequence>MSFGCTEDDFWLDPWDNVPLVKGPFDGVSDHSIFTDLRIIGGGSYSTVAQAVDARSGDKVAIKRVDQVFYSVTEAKKVLREIRLMRDFCHPNVLSLREILEPADTENFSDVFFILDYMDSDLEQEMRLKRIDPVQVCAYMSMMLHGLEHIHGLGGVHRDMKPSNILVTDTGLLRLCDFGLARTLAPSDPEPRPPSRSTTPKPNAEGASRRSMSPHVVTRWYRAPEVLMDQEYDTKLDMWSAGCIFKEMIDASRKSRVMAVDKKGKQKGPKPLFPGGTSMQSIDRDNRSMPRGEEDADNSSLTSADQPDGVGTKRRLSTRSLELMRHERHGQLARIFKVLGIPTEQEISWASPEAVERVLVLIRALAGSQSSFNPLGEHERERERINLLERRVPEITELELDLLGKLLSIDPRARPSATDALNHNYFEELPADFINHVLPTHVQKQHKKATEAAFKFEQQTLTTEDLRAMIRQEILFYTEEPKGRAAMVNKALQVARRLRGLQEPWLTVLPEKPAPPPKKPVRFRVNPSFRTSLASLAATGKLVGDDLDSRMVTTELIKRVFNPPDDWDADPELIDLVLVRGSCEPGQPVSPEKFKRFCWLLLRGMDKFLVKLSVELRYAPPEELDKPDAGGPSDAAETATAFMTAFSGPKERKGSARRYSMLSNRSDSTSSLISFTRSHSICSNEASGSSLQESSGVAQLYDHTRMTEVYFAGGAPTFGPPNPDALKGTSKKKLPALRPFSYLGKFLSFGCSTKYPDVDDRDTPPMDHSV</sequence>
<keyword evidence="2 3" id="KW-0067">ATP-binding</keyword>
<dbReference type="AlphaFoldDB" id="A0AB34JZR0"/>
<dbReference type="GO" id="GO:0004672">
    <property type="term" value="F:protein kinase activity"/>
    <property type="evidence" value="ECO:0007669"/>
    <property type="project" value="InterPro"/>
</dbReference>
<evidence type="ECO:0000313" key="7">
    <source>
        <dbReference type="Proteomes" id="UP001515480"/>
    </source>
</evidence>
<organism evidence="6 7">
    <name type="scientific">Prymnesium parvum</name>
    <name type="common">Toxic golden alga</name>
    <dbReference type="NCBI Taxonomy" id="97485"/>
    <lineage>
        <taxon>Eukaryota</taxon>
        <taxon>Haptista</taxon>
        <taxon>Haptophyta</taxon>
        <taxon>Prymnesiophyceae</taxon>
        <taxon>Prymnesiales</taxon>
        <taxon>Prymnesiaceae</taxon>
        <taxon>Prymnesium</taxon>
    </lineage>
</organism>
<feature type="region of interest" description="Disordered" evidence="4">
    <location>
        <begin position="259"/>
        <end position="314"/>
    </location>
</feature>
<dbReference type="PROSITE" id="PS00107">
    <property type="entry name" value="PROTEIN_KINASE_ATP"/>
    <property type="match status" value="1"/>
</dbReference>
<dbReference type="InterPro" id="IPR017441">
    <property type="entry name" value="Protein_kinase_ATP_BS"/>
</dbReference>
<dbReference type="SUPFAM" id="SSF56112">
    <property type="entry name" value="Protein kinase-like (PK-like)"/>
    <property type="match status" value="1"/>
</dbReference>
<dbReference type="InterPro" id="IPR050117">
    <property type="entry name" value="MAPK"/>
</dbReference>
<feature type="region of interest" description="Disordered" evidence="4">
    <location>
        <begin position="184"/>
        <end position="214"/>
    </location>
</feature>
<name>A0AB34JZR0_PRYPA</name>
<proteinExistence type="predicted"/>
<dbReference type="Pfam" id="PF00069">
    <property type="entry name" value="Pkinase"/>
    <property type="match status" value="1"/>
</dbReference>
<feature type="binding site" evidence="3">
    <location>
        <position position="63"/>
    </location>
    <ligand>
        <name>ATP</name>
        <dbReference type="ChEBI" id="CHEBI:30616"/>
    </ligand>
</feature>
<protein>
    <recommendedName>
        <fullName evidence="5">Protein kinase domain-containing protein</fullName>
    </recommendedName>
</protein>
<evidence type="ECO:0000259" key="5">
    <source>
        <dbReference type="PROSITE" id="PS50011"/>
    </source>
</evidence>
<keyword evidence="1 3" id="KW-0547">Nucleotide-binding</keyword>
<dbReference type="Proteomes" id="UP001515480">
    <property type="component" value="Unassembled WGS sequence"/>
</dbReference>
<dbReference type="InterPro" id="IPR011009">
    <property type="entry name" value="Kinase-like_dom_sf"/>
</dbReference>
<accession>A0AB34JZR0</accession>
<evidence type="ECO:0000256" key="2">
    <source>
        <dbReference type="ARBA" id="ARBA00022840"/>
    </source>
</evidence>
<dbReference type="Gene3D" id="1.10.510.10">
    <property type="entry name" value="Transferase(Phosphotransferase) domain 1"/>
    <property type="match status" value="1"/>
</dbReference>
<feature type="compositionally biased region" description="Basic and acidic residues" evidence="4">
    <location>
        <begin position="282"/>
        <end position="293"/>
    </location>
</feature>
<evidence type="ECO:0000256" key="3">
    <source>
        <dbReference type="PROSITE-ProRule" id="PRU10141"/>
    </source>
</evidence>
<dbReference type="PANTHER" id="PTHR24055">
    <property type="entry name" value="MITOGEN-ACTIVATED PROTEIN KINASE"/>
    <property type="match status" value="1"/>
</dbReference>
<dbReference type="InterPro" id="IPR000719">
    <property type="entry name" value="Prot_kinase_dom"/>
</dbReference>
<feature type="domain" description="Protein kinase" evidence="5">
    <location>
        <begin position="34"/>
        <end position="426"/>
    </location>
</feature>
<comment type="caution">
    <text evidence="6">The sequence shown here is derived from an EMBL/GenBank/DDBJ whole genome shotgun (WGS) entry which is preliminary data.</text>
</comment>
<dbReference type="EMBL" id="JBGBPQ010000003">
    <property type="protein sequence ID" value="KAL1526498.1"/>
    <property type="molecule type" value="Genomic_DNA"/>
</dbReference>
<evidence type="ECO:0000256" key="4">
    <source>
        <dbReference type="SAM" id="MobiDB-lite"/>
    </source>
</evidence>
<dbReference type="SMART" id="SM00220">
    <property type="entry name" value="S_TKc"/>
    <property type="match status" value="1"/>
</dbReference>
<dbReference type="Gene3D" id="3.30.200.20">
    <property type="entry name" value="Phosphorylase Kinase, domain 1"/>
    <property type="match status" value="1"/>
</dbReference>
<keyword evidence="7" id="KW-1185">Reference proteome</keyword>
<reference evidence="6 7" key="1">
    <citation type="journal article" date="2024" name="Science">
        <title>Giant polyketide synthase enzymes in the biosynthesis of giant marine polyether toxins.</title>
        <authorList>
            <person name="Fallon T.R."/>
            <person name="Shende V.V."/>
            <person name="Wierzbicki I.H."/>
            <person name="Pendleton A.L."/>
            <person name="Watervoot N.F."/>
            <person name="Auber R.P."/>
            <person name="Gonzalez D.J."/>
            <person name="Wisecaver J.H."/>
            <person name="Moore B.S."/>
        </authorList>
    </citation>
    <scope>NUCLEOTIDE SEQUENCE [LARGE SCALE GENOMIC DNA]</scope>
    <source>
        <strain evidence="6 7">12B1</strain>
    </source>
</reference>
<dbReference type="PROSITE" id="PS50011">
    <property type="entry name" value="PROTEIN_KINASE_DOM"/>
    <property type="match status" value="1"/>
</dbReference>
<evidence type="ECO:0000313" key="6">
    <source>
        <dbReference type="EMBL" id="KAL1526498.1"/>
    </source>
</evidence>
<gene>
    <name evidence="6" type="ORF">AB1Y20_015208</name>
</gene>
<evidence type="ECO:0000256" key="1">
    <source>
        <dbReference type="ARBA" id="ARBA00022741"/>
    </source>
</evidence>